<feature type="chain" id="PRO_5011681382" description="Tryptophan synthase alpha chain" evidence="2">
    <location>
        <begin position="23"/>
        <end position="418"/>
    </location>
</feature>
<dbReference type="RefSeq" id="WP_096325577.1">
    <property type="nucleotide sequence ID" value="NZ_FOMX01000087.1"/>
</dbReference>
<evidence type="ECO:0000313" key="3">
    <source>
        <dbReference type="EMBL" id="SFF45961.1"/>
    </source>
</evidence>
<sequence>MRPSIFANLHAAWFGSVYVLVAAGQLGGCAAPCVDDGAVWNQNKAGCPALVTDSASESGTGSGATSEATAPTGSGATSEATASTGGGGSGCDDGVQSGDETDVDCGGSCTNTCEDGGHCLVGDDCTSHYCIDETCAPDPACVDGILDGSETDVDCGGSCGPSCEIGEVCVFASDCASDYCEAASDTCQEPTCSDGVQNGDETDIDCGGACGPLCGTGEGCVIDDDCASGLCETGGCGSDPLCQNGALDPGETDVDCGGPCGPTCEDGEGCGNGSDCVHGYCEATMTCATPDCGDGVQNGDETDVDCGGACGPTCEDGEHCLVPGDCVDDNCNPLEVCAAPECAITGDDNACQACIKGSCCDTVTECLADPKCACWLECIKMNNDFDPCKTQCQINGNPGPITACANSKCNAPAACGVQ</sequence>
<reference evidence="4" key="1">
    <citation type="submission" date="2016-10" db="EMBL/GenBank/DDBJ databases">
        <authorList>
            <person name="Varghese N."/>
            <person name="Submissions S."/>
        </authorList>
    </citation>
    <scope>NUCLEOTIDE SEQUENCE [LARGE SCALE GENOMIC DNA]</scope>
    <source>
        <strain evidence="4">ATCC 25963</strain>
    </source>
</reference>
<proteinExistence type="predicted"/>
<dbReference type="STRING" id="54.SAMN02745121_08993"/>
<keyword evidence="2" id="KW-0732">Signal</keyword>
<organism evidence="3 4">
    <name type="scientific">Nannocystis exedens</name>
    <dbReference type="NCBI Taxonomy" id="54"/>
    <lineage>
        <taxon>Bacteria</taxon>
        <taxon>Pseudomonadati</taxon>
        <taxon>Myxococcota</taxon>
        <taxon>Polyangia</taxon>
        <taxon>Nannocystales</taxon>
        <taxon>Nannocystaceae</taxon>
        <taxon>Nannocystis</taxon>
    </lineage>
</organism>
<evidence type="ECO:0008006" key="5">
    <source>
        <dbReference type="Google" id="ProtNLM"/>
    </source>
</evidence>
<dbReference type="EMBL" id="FOMX01000087">
    <property type="protein sequence ID" value="SFF45961.1"/>
    <property type="molecule type" value="Genomic_DNA"/>
</dbReference>
<dbReference type="Proteomes" id="UP000199400">
    <property type="component" value="Unassembled WGS sequence"/>
</dbReference>
<evidence type="ECO:0000256" key="1">
    <source>
        <dbReference type="SAM" id="MobiDB-lite"/>
    </source>
</evidence>
<gene>
    <name evidence="3" type="ORF">SAMN02745121_08993</name>
</gene>
<evidence type="ECO:0000256" key="2">
    <source>
        <dbReference type="SAM" id="SignalP"/>
    </source>
</evidence>
<name>A0A1I2IZQ8_9BACT</name>
<dbReference type="AlphaFoldDB" id="A0A1I2IZQ8"/>
<protein>
    <recommendedName>
        <fullName evidence="5">Tryptophan synthase alpha chain</fullName>
    </recommendedName>
</protein>
<evidence type="ECO:0000313" key="4">
    <source>
        <dbReference type="Proteomes" id="UP000199400"/>
    </source>
</evidence>
<keyword evidence="4" id="KW-1185">Reference proteome</keyword>
<feature type="compositionally biased region" description="Low complexity" evidence="1">
    <location>
        <begin position="56"/>
        <end position="83"/>
    </location>
</feature>
<dbReference type="OrthoDB" id="5494029at2"/>
<accession>A0A1I2IZQ8</accession>
<feature type="region of interest" description="Disordered" evidence="1">
    <location>
        <begin position="56"/>
        <end position="93"/>
    </location>
</feature>
<feature type="signal peptide" evidence="2">
    <location>
        <begin position="1"/>
        <end position="22"/>
    </location>
</feature>